<evidence type="ECO:0000313" key="1">
    <source>
        <dbReference type="EMBL" id="AAF67270.1"/>
    </source>
</evidence>
<dbReference type="RefSeq" id="WP_016534198.1">
    <property type="nucleotide sequence ID" value="NZ_CP017961.1"/>
</dbReference>
<accession>Q9L9L3</accession>
<protein>
    <submittedName>
        <fullName evidence="1">BcbH</fullName>
    </submittedName>
</protein>
<name>Q9L9L3_PASMD</name>
<dbReference type="AlphaFoldDB" id="Q9L9L3"/>
<dbReference type="EMBL" id="AF169324">
    <property type="protein sequence ID" value="AAF67270.1"/>
    <property type="molecule type" value="Genomic_DNA"/>
</dbReference>
<dbReference type="PATRIC" id="fig|747.133.peg.113"/>
<gene>
    <name evidence="1" type="primary">bcbH</name>
</gene>
<organism evidence="1">
    <name type="scientific">Pasteurella multocida</name>
    <dbReference type="NCBI Taxonomy" id="747"/>
    <lineage>
        <taxon>Bacteria</taxon>
        <taxon>Pseudomonadati</taxon>
        <taxon>Pseudomonadota</taxon>
        <taxon>Gammaproteobacteria</taxon>
        <taxon>Pasteurellales</taxon>
        <taxon>Pasteurellaceae</taxon>
        <taxon>Pasteurella</taxon>
    </lineage>
</organism>
<sequence length="721" mass="82509">MQIYNREHNVFIIRNVGHGFQKLGTFESKNFKSKGIRGIVSNENELKFYSNHDNQQNILFSDTLTWTGEWFGLFYDDISQTGLFSSDFFGFGQIFYSTLNKGNERILIAGDSFRGVLQTLKQLSGNTDINWHIAVPHLISITNIFSTRCSFETFSDSINVLHEDEVLLFGKQGVSIVKKPVPDYLSSLSYTDLLQKGIDKAGKMITVAQHTGRINELSLSGGKDSRALLGLILSSGNTNISVYTAPSAGVAAGASREILDQDFSLACRLTEYFGLPWNTNTQFDEYKISFDESINTWQNLRGNSTFDFRPKYSQVVNKHEVRFTGCGGELFRSYVGLGYKEGFPQWWANAGKTKASIRKDLASLFRALCPDLYINSTLYKQSLDAFVDAMDFGYGDDVIHQLDINYGKYRNRCHFGVAHTHYSEGALLSYPLCLPEFVYASKLLSRQEQEQGRTLFDILEYTDPNLNTLEYASSPWDSCFKTKGKKNWGKVKGVKQAENYQALVKARTKQIEQRGVQSFNFNTACTQRLSQNMDKLRQFALDNQLYFFEGIVQRIARAHQKSAQHLYSMVSKTETLLDIIEEKKIKLVLSEFDLRQPNFVESPFISSSCIKSYLPEAKPMTISSFDQVVQDIDMSDFKFDGNIDLENKCIQVQFSNIKKDCEIACYLYEDGLKIDQIWYQPEHYFVFNVPNLDTKKRYRLTVFYKWKTETIAQKTESLTLN</sequence>
<proteinExistence type="predicted"/>
<reference evidence="1" key="1">
    <citation type="journal article" date="2000" name="Vet. Microbiol.">
        <title>Genetic organisation of the capsule biosynthetic locus of Pasteurella multocida M1404 (B:2).</title>
        <authorList>
            <person name="Boyce J.D."/>
            <person name="Chung J.Y."/>
            <person name="Adler B."/>
        </authorList>
    </citation>
    <scope>NUCLEOTIDE SEQUENCE</scope>
    <source>
        <strain evidence="1">M1404</strain>
    </source>
</reference>